<comment type="caution">
    <text evidence="1">The sequence shown here is derived from an EMBL/GenBank/DDBJ whole genome shotgun (WGS) entry which is preliminary data.</text>
</comment>
<reference evidence="1" key="1">
    <citation type="submission" date="2021-03" db="EMBL/GenBank/DDBJ databases">
        <authorList>
            <consortium name="DOE Joint Genome Institute"/>
            <person name="Ahrendt S."/>
            <person name="Looney B.P."/>
            <person name="Miyauchi S."/>
            <person name="Morin E."/>
            <person name="Drula E."/>
            <person name="Courty P.E."/>
            <person name="Chicoki N."/>
            <person name="Fauchery L."/>
            <person name="Kohler A."/>
            <person name="Kuo A."/>
            <person name="Labutti K."/>
            <person name="Pangilinan J."/>
            <person name="Lipzen A."/>
            <person name="Riley R."/>
            <person name="Andreopoulos W."/>
            <person name="He G."/>
            <person name="Johnson J."/>
            <person name="Barry K.W."/>
            <person name="Grigoriev I.V."/>
            <person name="Nagy L."/>
            <person name="Hibbett D."/>
            <person name="Henrissat B."/>
            <person name="Matheny P.B."/>
            <person name="Labbe J."/>
            <person name="Martin F."/>
        </authorList>
    </citation>
    <scope>NUCLEOTIDE SEQUENCE</scope>
    <source>
        <strain evidence="1">HHB10654</strain>
    </source>
</reference>
<proteinExistence type="predicted"/>
<name>A0ACB8T7B3_9AGAM</name>
<protein>
    <submittedName>
        <fullName evidence="1">Uncharacterized protein</fullName>
    </submittedName>
</protein>
<sequence>MPFNFTFNISVPGITNPFSARPETRTSDAPAAPVKDPNVARLRRPHPSSLPPSLPLSRKRGWVPTESEISHAATSTASSSGYLDTPAKYRDFTINPEPREEDEVEEMVADLPPAKRRRTLAGSIVSTAVSAALIGTAVGLTVYRLWRDRGREPELVPPPPPYEQGDWVHSDSAEDSPPVLVTPLTPLNNKKSRNAPASIRRAAPRHRRTRTRAMIVPVSPPRKTSPERPVQSHFDFNGMDEAEEVEDKMDWIGDKLAKLIEDGKKALGKEVVVLSETQEDEIDDGSGNWEEEAGPSAGTSSRRGSIRRRGRPHALGLPASFSSPQFASPPMSASPRRGQFGAQPHSSPGYGSVALPIPGRMEREASVDSSVRSYGSFHEDESQWQSSELRESMERARANYLRNRS</sequence>
<organism evidence="1 2">
    <name type="scientific">Artomyces pyxidatus</name>
    <dbReference type="NCBI Taxonomy" id="48021"/>
    <lineage>
        <taxon>Eukaryota</taxon>
        <taxon>Fungi</taxon>
        <taxon>Dikarya</taxon>
        <taxon>Basidiomycota</taxon>
        <taxon>Agaricomycotina</taxon>
        <taxon>Agaricomycetes</taxon>
        <taxon>Russulales</taxon>
        <taxon>Auriscalpiaceae</taxon>
        <taxon>Artomyces</taxon>
    </lineage>
</organism>
<dbReference type="EMBL" id="MU277200">
    <property type="protein sequence ID" value="KAI0064028.1"/>
    <property type="molecule type" value="Genomic_DNA"/>
</dbReference>
<evidence type="ECO:0000313" key="1">
    <source>
        <dbReference type="EMBL" id="KAI0064028.1"/>
    </source>
</evidence>
<reference evidence="1" key="2">
    <citation type="journal article" date="2022" name="New Phytol.">
        <title>Evolutionary transition to the ectomycorrhizal habit in the genomes of a hyperdiverse lineage of mushroom-forming fungi.</title>
        <authorList>
            <person name="Looney B."/>
            <person name="Miyauchi S."/>
            <person name="Morin E."/>
            <person name="Drula E."/>
            <person name="Courty P.E."/>
            <person name="Kohler A."/>
            <person name="Kuo A."/>
            <person name="LaButti K."/>
            <person name="Pangilinan J."/>
            <person name="Lipzen A."/>
            <person name="Riley R."/>
            <person name="Andreopoulos W."/>
            <person name="He G."/>
            <person name="Johnson J."/>
            <person name="Nolan M."/>
            <person name="Tritt A."/>
            <person name="Barry K.W."/>
            <person name="Grigoriev I.V."/>
            <person name="Nagy L.G."/>
            <person name="Hibbett D."/>
            <person name="Henrissat B."/>
            <person name="Matheny P.B."/>
            <person name="Labbe J."/>
            <person name="Martin F.M."/>
        </authorList>
    </citation>
    <scope>NUCLEOTIDE SEQUENCE</scope>
    <source>
        <strain evidence="1">HHB10654</strain>
    </source>
</reference>
<dbReference type="Proteomes" id="UP000814140">
    <property type="component" value="Unassembled WGS sequence"/>
</dbReference>
<evidence type="ECO:0000313" key="2">
    <source>
        <dbReference type="Proteomes" id="UP000814140"/>
    </source>
</evidence>
<accession>A0ACB8T7B3</accession>
<keyword evidence="2" id="KW-1185">Reference proteome</keyword>
<gene>
    <name evidence="1" type="ORF">BV25DRAFT_333872</name>
</gene>